<dbReference type="NCBIfam" id="TIGR00254">
    <property type="entry name" value="GGDEF"/>
    <property type="match status" value="1"/>
</dbReference>
<dbReference type="Gene3D" id="3.30.70.270">
    <property type="match status" value="1"/>
</dbReference>
<dbReference type="PANTHER" id="PTHR46663:SF2">
    <property type="entry name" value="GGDEF DOMAIN-CONTAINING PROTEIN"/>
    <property type="match status" value="1"/>
</dbReference>
<dbReference type="RefSeq" id="WP_146590543.1">
    <property type="nucleotide sequence ID" value="NZ_SJPO01000012.1"/>
</dbReference>
<sequence>MEYPQRDSADAPPQALREIATWEAWRYATDAVAILAQSDGTALLKNAAFDRLWAAIDAEPESIAERFGAELQAAGTDTMVWLSVTVAAGQTVRVGMLRLPGSSSAVLVTIPSCSVSPPDAVTGLADRRQLEDDLKRRFRSGRPFALAFVDLDGFKQVNDDLGHVAGDLALREIAQRMRALLREHDTVSRYGGDEFVVLLDGTFDLIALSQIGERLRNAAATPLDSVNGASQLSASIGWATSDENFPTPAEMVSAADQRMYDSKRQSC</sequence>
<dbReference type="CDD" id="cd01949">
    <property type="entry name" value="GGDEF"/>
    <property type="match status" value="1"/>
</dbReference>
<name>A0A5C5XWC0_9BACT</name>
<evidence type="ECO:0000313" key="2">
    <source>
        <dbReference type="EMBL" id="TWT67627.1"/>
    </source>
</evidence>
<dbReference type="Proteomes" id="UP000318478">
    <property type="component" value="Unassembled WGS sequence"/>
</dbReference>
<protein>
    <submittedName>
        <fullName evidence="2">Response regulator PleD</fullName>
    </submittedName>
</protein>
<feature type="domain" description="GGDEF" evidence="1">
    <location>
        <begin position="142"/>
        <end position="267"/>
    </location>
</feature>
<comment type="caution">
    <text evidence="2">The sequence shown here is derived from an EMBL/GenBank/DDBJ whole genome shotgun (WGS) entry which is preliminary data.</text>
</comment>
<gene>
    <name evidence="2" type="primary">pleD_6</name>
    <name evidence="2" type="ORF">Pla123a_41830</name>
</gene>
<organism evidence="2 3">
    <name type="scientific">Posidoniimonas polymericola</name>
    <dbReference type="NCBI Taxonomy" id="2528002"/>
    <lineage>
        <taxon>Bacteria</taxon>
        <taxon>Pseudomonadati</taxon>
        <taxon>Planctomycetota</taxon>
        <taxon>Planctomycetia</taxon>
        <taxon>Pirellulales</taxon>
        <taxon>Lacipirellulaceae</taxon>
        <taxon>Posidoniimonas</taxon>
    </lineage>
</organism>
<proteinExistence type="predicted"/>
<dbReference type="AlphaFoldDB" id="A0A5C5XWC0"/>
<reference evidence="2 3" key="1">
    <citation type="submission" date="2019-02" db="EMBL/GenBank/DDBJ databases">
        <title>Deep-cultivation of Planctomycetes and their phenomic and genomic characterization uncovers novel biology.</title>
        <authorList>
            <person name="Wiegand S."/>
            <person name="Jogler M."/>
            <person name="Boedeker C."/>
            <person name="Pinto D."/>
            <person name="Vollmers J."/>
            <person name="Rivas-Marin E."/>
            <person name="Kohn T."/>
            <person name="Peeters S.H."/>
            <person name="Heuer A."/>
            <person name="Rast P."/>
            <person name="Oberbeckmann S."/>
            <person name="Bunk B."/>
            <person name="Jeske O."/>
            <person name="Meyerdierks A."/>
            <person name="Storesund J.E."/>
            <person name="Kallscheuer N."/>
            <person name="Luecker S."/>
            <person name="Lage O.M."/>
            <person name="Pohl T."/>
            <person name="Merkel B.J."/>
            <person name="Hornburger P."/>
            <person name="Mueller R.-W."/>
            <person name="Bruemmer F."/>
            <person name="Labrenz M."/>
            <person name="Spormann A.M."/>
            <person name="Op Den Camp H."/>
            <person name="Overmann J."/>
            <person name="Amann R."/>
            <person name="Jetten M.S.M."/>
            <person name="Mascher T."/>
            <person name="Medema M.H."/>
            <person name="Devos D.P."/>
            <person name="Kaster A.-K."/>
            <person name="Ovreas L."/>
            <person name="Rohde M."/>
            <person name="Galperin M.Y."/>
            <person name="Jogler C."/>
        </authorList>
    </citation>
    <scope>NUCLEOTIDE SEQUENCE [LARGE SCALE GENOMIC DNA]</scope>
    <source>
        <strain evidence="2 3">Pla123a</strain>
    </source>
</reference>
<evidence type="ECO:0000259" key="1">
    <source>
        <dbReference type="PROSITE" id="PS50887"/>
    </source>
</evidence>
<dbReference type="InterPro" id="IPR043128">
    <property type="entry name" value="Rev_trsase/Diguanyl_cyclase"/>
</dbReference>
<dbReference type="OrthoDB" id="9762141at2"/>
<dbReference type="InterPro" id="IPR052163">
    <property type="entry name" value="DGC-Regulatory_Protein"/>
</dbReference>
<accession>A0A5C5XWC0</accession>
<dbReference type="PROSITE" id="PS50887">
    <property type="entry name" value="GGDEF"/>
    <property type="match status" value="1"/>
</dbReference>
<dbReference type="Pfam" id="PF00990">
    <property type="entry name" value="GGDEF"/>
    <property type="match status" value="1"/>
</dbReference>
<dbReference type="SMART" id="SM00267">
    <property type="entry name" value="GGDEF"/>
    <property type="match status" value="1"/>
</dbReference>
<keyword evidence="3" id="KW-1185">Reference proteome</keyword>
<dbReference type="EMBL" id="SJPO01000012">
    <property type="protein sequence ID" value="TWT67627.1"/>
    <property type="molecule type" value="Genomic_DNA"/>
</dbReference>
<dbReference type="InterPro" id="IPR029787">
    <property type="entry name" value="Nucleotide_cyclase"/>
</dbReference>
<evidence type="ECO:0000313" key="3">
    <source>
        <dbReference type="Proteomes" id="UP000318478"/>
    </source>
</evidence>
<dbReference type="PANTHER" id="PTHR46663">
    <property type="entry name" value="DIGUANYLATE CYCLASE DGCT-RELATED"/>
    <property type="match status" value="1"/>
</dbReference>
<dbReference type="InterPro" id="IPR000160">
    <property type="entry name" value="GGDEF_dom"/>
</dbReference>
<dbReference type="SUPFAM" id="SSF55073">
    <property type="entry name" value="Nucleotide cyclase"/>
    <property type="match status" value="1"/>
</dbReference>